<dbReference type="InterPro" id="IPR015590">
    <property type="entry name" value="Aldehyde_DH_dom"/>
</dbReference>
<dbReference type="GO" id="GO:0004777">
    <property type="term" value="F:succinate-semialdehyde dehydrogenase (NAD+) activity"/>
    <property type="evidence" value="ECO:0007669"/>
    <property type="project" value="TreeGrafter"/>
</dbReference>
<evidence type="ECO:0000313" key="4">
    <source>
        <dbReference type="EMBL" id="PFG43691.1"/>
    </source>
</evidence>
<keyword evidence="2" id="KW-0560">Oxidoreductase</keyword>
<evidence type="ECO:0000256" key="2">
    <source>
        <dbReference type="ARBA" id="ARBA00023002"/>
    </source>
</evidence>
<evidence type="ECO:0000259" key="3">
    <source>
        <dbReference type="Pfam" id="PF00171"/>
    </source>
</evidence>
<evidence type="ECO:0000256" key="1">
    <source>
        <dbReference type="ARBA" id="ARBA00009986"/>
    </source>
</evidence>
<name>A0A2A9EYS0_9MICO</name>
<feature type="domain" description="Aldehyde dehydrogenase" evidence="3">
    <location>
        <begin position="5"/>
        <end position="453"/>
    </location>
</feature>
<organism evidence="4 5">
    <name type="scientific">Isoptericola jiangsuensis</name>
    <dbReference type="NCBI Taxonomy" id="548579"/>
    <lineage>
        <taxon>Bacteria</taxon>
        <taxon>Bacillati</taxon>
        <taxon>Actinomycetota</taxon>
        <taxon>Actinomycetes</taxon>
        <taxon>Micrococcales</taxon>
        <taxon>Promicromonosporaceae</taxon>
        <taxon>Isoptericola</taxon>
    </lineage>
</organism>
<dbReference type="PANTHER" id="PTHR43217:SF1">
    <property type="entry name" value="SUCCINATE SEMIALDEHYDE DEHYDROGENASE [NAD(P)+] SAD"/>
    <property type="match status" value="1"/>
</dbReference>
<dbReference type="Pfam" id="PF00171">
    <property type="entry name" value="Aldedh"/>
    <property type="match status" value="1"/>
</dbReference>
<dbReference type="InterPro" id="IPR016162">
    <property type="entry name" value="Ald_DH_N"/>
</dbReference>
<dbReference type="Gene3D" id="3.40.309.10">
    <property type="entry name" value="Aldehyde Dehydrogenase, Chain A, domain 2"/>
    <property type="match status" value="1"/>
</dbReference>
<accession>A0A2A9EYS0</accession>
<proteinExistence type="inferred from homology"/>
<comment type="caution">
    <text evidence="4">The sequence shown here is derived from an EMBL/GenBank/DDBJ whole genome shotgun (WGS) entry which is preliminary data.</text>
</comment>
<gene>
    <name evidence="4" type="ORF">ATJ88_2397</name>
</gene>
<dbReference type="OrthoDB" id="6882680at2"/>
<dbReference type="EMBL" id="PDJJ01000001">
    <property type="protein sequence ID" value="PFG43691.1"/>
    <property type="molecule type" value="Genomic_DNA"/>
</dbReference>
<comment type="similarity">
    <text evidence="1">Belongs to the aldehyde dehydrogenase family.</text>
</comment>
<dbReference type="FunFam" id="3.40.309.10:FF:000009">
    <property type="entry name" value="Aldehyde dehydrogenase A"/>
    <property type="match status" value="1"/>
</dbReference>
<dbReference type="InterPro" id="IPR016163">
    <property type="entry name" value="Ald_DH_C"/>
</dbReference>
<dbReference type="Gene3D" id="3.40.605.10">
    <property type="entry name" value="Aldehyde Dehydrogenase, Chain A, domain 1"/>
    <property type="match status" value="1"/>
</dbReference>
<dbReference type="AlphaFoldDB" id="A0A2A9EYS0"/>
<dbReference type="Proteomes" id="UP000224130">
    <property type="component" value="Unassembled WGS sequence"/>
</dbReference>
<dbReference type="RefSeq" id="WP_098464008.1">
    <property type="nucleotide sequence ID" value="NZ_PDJJ01000001.1"/>
</dbReference>
<dbReference type="PANTHER" id="PTHR43217">
    <property type="entry name" value="SUCCINATE SEMIALDEHYDE DEHYDROGENASE [NAD(P)+] SAD"/>
    <property type="match status" value="1"/>
</dbReference>
<dbReference type="SUPFAM" id="SSF53720">
    <property type="entry name" value="ALDH-like"/>
    <property type="match status" value="1"/>
</dbReference>
<dbReference type="InterPro" id="IPR047110">
    <property type="entry name" value="GABD/Sad-like"/>
</dbReference>
<keyword evidence="5" id="KW-1185">Reference proteome</keyword>
<sequence>MLIATDPTTGAVVREVPPAGPERVEEVLAAAEAARSSWWERGYAGRAVVLRAVAARLHERTEELAALMTQEMGKPVTEGRAEVAKAAWCFEHYAEHGEAYLAPETIASDATRSYVQHLPLGTVLGVLPWNAPLWLWSRFAAPALMAGNTCVMKHDPHVPGCAAAIGDLVADVLAEHEAPAGVFADLPLETGDVAAVIRDPRVDAVSFTGSARGGAAVAAVAAGEIKPTVLELGGSDPCLVLADADLDAAADTIALSRTINAGQSCIAAKRVLVEDAVHDELVERLRTRLGGLTVGDPADDRTQVGPLARDDLRRALHRQVTETVDAGARLLLGGELPDGPGWFYPVTLLTEVTGDMTACREETFGPVLVVQRAADAADAVALANRTPYGLAASVWTAPERGEALAARIVAGQVAVNGIVKTDPRLPSGGVRRSGYGRELGPHGIREFVNVQQVWVGPRQD</sequence>
<evidence type="ECO:0000313" key="5">
    <source>
        <dbReference type="Proteomes" id="UP000224130"/>
    </source>
</evidence>
<reference evidence="4 5" key="1">
    <citation type="submission" date="2017-10" db="EMBL/GenBank/DDBJ databases">
        <title>Sequencing the genomes of 1000 actinobacteria strains.</title>
        <authorList>
            <person name="Klenk H.-P."/>
        </authorList>
    </citation>
    <scope>NUCLEOTIDE SEQUENCE [LARGE SCALE GENOMIC DNA]</scope>
    <source>
        <strain evidence="4 5">DSM 21863</strain>
    </source>
</reference>
<dbReference type="InterPro" id="IPR016161">
    <property type="entry name" value="Ald_DH/histidinol_DH"/>
</dbReference>
<protein>
    <submittedName>
        <fullName evidence="4">Succinate-semialdehyde dehydrogenase/glutarate-semialdehyde dehydrogenase</fullName>
    </submittedName>
</protein>